<keyword evidence="2" id="KW-1185">Reference proteome</keyword>
<name>A0A085MC19_9BILA</name>
<dbReference type="EMBL" id="KL363205">
    <property type="protein sequence ID" value="KFD54765.1"/>
    <property type="molecule type" value="Genomic_DNA"/>
</dbReference>
<dbReference type="PANTHER" id="PTHR45913">
    <property type="entry name" value="EPM2A-INTERACTING PROTEIN 1"/>
    <property type="match status" value="1"/>
</dbReference>
<proteinExistence type="predicted"/>
<evidence type="ECO:0000313" key="2">
    <source>
        <dbReference type="Proteomes" id="UP000030764"/>
    </source>
</evidence>
<dbReference type="PANTHER" id="PTHR45913:SF22">
    <property type="entry name" value="SCAN BOX DOMAIN-CONTAINING PROTEIN"/>
    <property type="match status" value="1"/>
</dbReference>
<reference evidence="1 2" key="1">
    <citation type="journal article" date="2014" name="Nat. Genet.">
        <title>Genome and transcriptome of the porcine whipworm Trichuris suis.</title>
        <authorList>
            <person name="Jex A.R."/>
            <person name="Nejsum P."/>
            <person name="Schwarz E.M."/>
            <person name="Hu L."/>
            <person name="Young N.D."/>
            <person name="Hall R.S."/>
            <person name="Korhonen P.K."/>
            <person name="Liao S."/>
            <person name="Thamsborg S."/>
            <person name="Xia J."/>
            <person name="Xu P."/>
            <person name="Wang S."/>
            <person name="Scheerlinck J.P."/>
            <person name="Hofmann A."/>
            <person name="Sternberg P.W."/>
            <person name="Wang J."/>
            <person name="Gasser R.B."/>
        </authorList>
    </citation>
    <scope>NUCLEOTIDE SEQUENCE [LARGE SCALE GENOMIC DNA]</scope>
    <source>
        <strain evidence="1">DCEP-RM93M</strain>
    </source>
</reference>
<dbReference type="AlphaFoldDB" id="A0A085MC19"/>
<evidence type="ECO:0000313" key="1">
    <source>
        <dbReference type="EMBL" id="KFD54765.1"/>
    </source>
</evidence>
<sequence length="158" mass="17645">MDIHKPGQKILSHAFPCLPREDKNDCRSAMPHELIMAEAKKKCRQYNVEYLKYGFIPSPSNPQQPFCLICEKAFANELMKPSKLVKHLKTMHGDNANKDLSYFHSRPKLPGIFSSASRRNTDGLRASYNISLLIAKCGKPHAVGCVRSAAYCGAHASN</sequence>
<gene>
    <name evidence="1" type="ORF">M513_04465</name>
</gene>
<organism evidence="1 2">
    <name type="scientific">Trichuris suis</name>
    <name type="common">pig whipworm</name>
    <dbReference type="NCBI Taxonomy" id="68888"/>
    <lineage>
        <taxon>Eukaryota</taxon>
        <taxon>Metazoa</taxon>
        <taxon>Ecdysozoa</taxon>
        <taxon>Nematoda</taxon>
        <taxon>Enoplea</taxon>
        <taxon>Dorylaimia</taxon>
        <taxon>Trichinellida</taxon>
        <taxon>Trichuridae</taxon>
        <taxon>Trichuris</taxon>
    </lineage>
</organism>
<accession>A0A085MC19</accession>
<protein>
    <submittedName>
        <fullName evidence="1">Uncharacterized protein</fullName>
    </submittedName>
</protein>
<dbReference type="Proteomes" id="UP000030764">
    <property type="component" value="Unassembled WGS sequence"/>
</dbReference>